<gene>
    <name evidence="1" type="ORF">MO867_16375</name>
</gene>
<dbReference type="Gene3D" id="2.30.42.10">
    <property type="match status" value="1"/>
</dbReference>
<proteinExistence type="predicted"/>
<sequence length="278" mass="29796">MGVHLRNFALQGLIALGALGLAACGGGGGSDFESSGAVTPDPAPVGGSWEKDNFLPVSTFAGLCVSPRSGTDPITGYDYDETLGTRQDENNWLRSMSNELYLWYGEIQDQDPSSTDDSLAYFEELRTFALTPSGREKDRFHYTIPTDEWLSQTESGVYVGYGLQWALLSSTPPRKAVVAYLDEEGGGNLPDVVTRGAEIISVDGVKLANGDDVDALNDGMWPEGEGESHTFEIRPLGSADIVTVTLVSSAVEADPVQHVKTVFTDSGRKVGYMQGCPI</sequence>
<dbReference type="Gene3D" id="3.30.750.170">
    <property type="match status" value="1"/>
</dbReference>
<reference evidence="1" key="1">
    <citation type="journal article" date="2022" name="Arch. Microbiol.">
        <title>Microbulbifer okhotskensis sp. nov., isolated from a deep bottom sediment of the Okhotsk Sea.</title>
        <authorList>
            <person name="Romanenko L."/>
            <person name="Kurilenko V."/>
            <person name="Otstavnykh N."/>
            <person name="Velansky P."/>
            <person name="Isaeva M."/>
            <person name="Mikhailov V."/>
        </authorList>
    </citation>
    <scope>NUCLEOTIDE SEQUENCE</scope>
    <source>
        <strain evidence="1">OS29</strain>
    </source>
</reference>
<dbReference type="InterPro" id="IPR036034">
    <property type="entry name" value="PDZ_sf"/>
</dbReference>
<dbReference type="Gene3D" id="3.90.226.10">
    <property type="entry name" value="2-enoyl-CoA Hydratase, Chain A, domain 1"/>
    <property type="match status" value="1"/>
</dbReference>
<dbReference type="RefSeq" id="WP_252471074.1">
    <property type="nucleotide sequence ID" value="NZ_JALBWM010000091.1"/>
</dbReference>
<evidence type="ECO:0000313" key="1">
    <source>
        <dbReference type="EMBL" id="MCO1335912.1"/>
    </source>
</evidence>
<dbReference type="EMBL" id="JALBWM010000091">
    <property type="protein sequence ID" value="MCO1335912.1"/>
    <property type="molecule type" value="Genomic_DNA"/>
</dbReference>
<accession>A0A9X2EPA8</accession>
<evidence type="ECO:0000313" key="2">
    <source>
        <dbReference type="Proteomes" id="UP001139028"/>
    </source>
</evidence>
<comment type="caution">
    <text evidence="1">The sequence shown here is derived from an EMBL/GenBank/DDBJ whole genome shotgun (WGS) entry which is preliminary data.</text>
</comment>
<organism evidence="1 2">
    <name type="scientific">Microbulbifer okhotskensis</name>
    <dbReference type="NCBI Taxonomy" id="2926617"/>
    <lineage>
        <taxon>Bacteria</taxon>
        <taxon>Pseudomonadati</taxon>
        <taxon>Pseudomonadota</taxon>
        <taxon>Gammaproteobacteria</taxon>
        <taxon>Cellvibrionales</taxon>
        <taxon>Microbulbiferaceae</taxon>
        <taxon>Microbulbifer</taxon>
    </lineage>
</organism>
<dbReference type="PROSITE" id="PS51257">
    <property type="entry name" value="PROKAR_LIPOPROTEIN"/>
    <property type="match status" value="1"/>
</dbReference>
<name>A0A9X2EPA8_9GAMM</name>
<dbReference type="AlphaFoldDB" id="A0A9X2EPA8"/>
<protein>
    <recommendedName>
        <fullName evidence="3">PDZ domain-containing protein</fullName>
    </recommendedName>
</protein>
<keyword evidence="2" id="KW-1185">Reference proteome</keyword>
<evidence type="ECO:0008006" key="3">
    <source>
        <dbReference type="Google" id="ProtNLM"/>
    </source>
</evidence>
<dbReference type="Proteomes" id="UP001139028">
    <property type="component" value="Unassembled WGS sequence"/>
</dbReference>